<feature type="domain" description="FAD-binding PCMH-type" evidence="7">
    <location>
        <begin position="159"/>
        <end position="333"/>
    </location>
</feature>
<dbReference type="InterPro" id="IPR016166">
    <property type="entry name" value="FAD-bd_PCMH"/>
</dbReference>
<gene>
    <name evidence="8" type="ORF">ENQ77_02715</name>
</gene>
<dbReference type="InterPro" id="IPR036683">
    <property type="entry name" value="CO_DH_flav_C_dom_sf"/>
</dbReference>
<dbReference type="InterPro" id="IPR005107">
    <property type="entry name" value="CO_DH_flav_C"/>
</dbReference>
<evidence type="ECO:0000256" key="4">
    <source>
        <dbReference type="ARBA" id="ARBA00023002"/>
    </source>
</evidence>
<evidence type="ECO:0000313" key="8">
    <source>
        <dbReference type="EMBL" id="HEN27575.1"/>
    </source>
</evidence>
<dbReference type="CDD" id="cd00207">
    <property type="entry name" value="fer2"/>
    <property type="match status" value="1"/>
</dbReference>
<proteinExistence type="predicted"/>
<dbReference type="AlphaFoldDB" id="A0A7C2P6K2"/>
<dbReference type="GO" id="GO:0071949">
    <property type="term" value="F:FAD binding"/>
    <property type="evidence" value="ECO:0007669"/>
    <property type="project" value="InterPro"/>
</dbReference>
<dbReference type="Gene3D" id="1.10.150.120">
    <property type="entry name" value="[2Fe-2S]-binding domain"/>
    <property type="match status" value="1"/>
</dbReference>
<name>A0A7C2P6K2_UNCW3</name>
<dbReference type="Pfam" id="PF00111">
    <property type="entry name" value="Fer2"/>
    <property type="match status" value="1"/>
</dbReference>
<keyword evidence="5" id="KW-0408">Iron</keyword>
<dbReference type="SMART" id="SM01092">
    <property type="entry name" value="CO_deh_flav_C"/>
    <property type="match status" value="1"/>
</dbReference>
<dbReference type="SUPFAM" id="SSF54292">
    <property type="entry name" value="2Fe-2S ferredoxin-like"/>
    <property type="match status" value="1"/>
</dbReference>
<reference evidence="8" key="1">
    <citation type="journal article" date="2020" name="mSystems">
        <title>Genome- and Community-Level Interaction Insights into Carbon Utilization and Element Cycling Functions of Hydrothermarchaeota in Hydrothermal Sediment.</title>
        <authorList>
            <person name="Zhou Z."/>
            <person name="Liu Y."/>
            <person name="Xu W."/>
            <person name="Pan J."/>
            <person name="Luo Z.H."/>
            <person name="Li M."/>
        </authorList>
    </citation>
    <scope>NUCLEOTIDE SEQUENCE [LARGE SCALE GENOMIC DNA]</scope>
    <source>
        <strain evidence="8">SpSt-34</strain>
    </source>
</reference>
<dbReference type="SUPFAM" id="SSF56176">
    <property type="entry name" value="FAD-binding/transporter-associated domain-like"/>
    <property type="match status" value="1"/>
</dbReference>
<dbReference type="InterPro" id="IPR016208">
    <property type="entry name" value="Ald_Oxase/xanthine_DH-like"/>
</dbReference>
<dbReference type="InterPro" id="IPR006058">
    <property type="entry name" value="2Fe2S_fd_BS"/>
</dbReference>
<keyword evidence="4" id="KW-0560">Oxidoreductase</keyword>
<evidence type="ECO:0000256" key="1">
    <source>
        <dbReference type="ARBA" id="ARBA00022630"/>
    </source>
</evidence>
<accession>A0A7C2P6K2</accession>
<dbReference type="InterPro" id="IPR016169">
    <property type="entry name" value="FAD-bd_PCMH_sub2"/>
</dbReference>
<evidence type="ECO:0000259" key="6">
    <source>
        <dbReference type="PROSITE" id="PS51085"/>
    </source>
</evidence>
<sequence>MVKVKFLINGKAVEIDVEKGESLLFTLRERLKLRSVKEGCSIGECGACTVLIDDLPVYSCLTPTVKVQGKEVKTAEFLGTSDNLHPLQENFIKMGAVQCGYCTPGMLLASYALLIKNTNPTEREIREAISGNLCRCTGYLPIIEAIKNSVPYFLNISPEKCPTGEDVISFSKDEVLEKLYDEKVEIIAGGTDILVSKRKKNEEIENFIDLTLVKELKGIDVTKDWIKIGSVTTHAEIQNDALIKNSATSLSIACGLIGSPQIRNMATIGGNIINASPAADTIPPLLIHDAICVLESKKGKRQIPLIELITGPYKTVKKSEEILTEIRVLPLYGYQEGYIKVGKRKALAISRLSIAFAIKEKKGIYEDVRISIGSCTPVPFRAFVAEEILRCNKRNEKIIRKAIEATIGEIIKKSGGRSSYAYKIPVIRDLLKEILEGKRCQ</sequence>
<dbReference type="GO" id="GO:0005506">
    <property type="term" value="F:iron ion binding"/>
    <property type="evidence" value="ECO:0007669"/>
    <property type="project" value="InterPro"/>
</dbReference>
<dbReference type="EMBL" id="DSOL01000077">
    <property type="protein sequence ID" value="HEN27575.1"/>
    <property type="molecule type" value="Genomic_DNA"/>
</dbReference>
<organism evidence="8">
    <name type="scientific">candidate division WOR-3 bacterium</name>
    <dbReference type="NCBI Taxonomy" id="2052148"/>
    <lineage>
        <taxon>Bacteria</taxon>
        <taxon>Bacteria division WOR-3</taxon>
    </lineage>
</organism>
<dbReference type="GO" id="GO:0016491">
    <property type="term" value="F:oxidoreductase activity"/>
    <property type="evidence" value="ECO:0007669"/>
    <property type="project" value="UniProtKB-KW"/>
</dbReference>
<evidence type="ECO:0000259" key="7">
    <source>
        <dbReference type="PROSITE" id="PS51387"/>
    </source>
</evidence>
<dbReference type="SUPFAM" id="SSF55447">
    <property type="entry name" value="CO dehydrogenase flavoprotein C-terminal domain-like"/>
    <property type="match status" value="1"/>
</dbReference>
<dbReference type="Gene3D" id="3.30.390.50">
    <property type="entry name" value="CO dehydrogenase flavoprotein, C-terminal domain"/>
    <property type="match status" value="1"/>
</dbReference>
<dbReference type="SUPFAM" id="SSF47741">
    <property type="entry name" value="CO dehydrogenase ISP C-domain like"/>
    <property type="match status" value="1"/>
</dbReference>
<comment type="caution">
    <text evidence="8">The sequence shown here is derived from an EMBL/GenBank/DDBJ whole genome shotgun (WGS) entry which is preliminary data.</text>
</comment>
<dbReference type="InterPro" id="IPR001041">
    <property type="entry name" value="2Fe-2S_ferredoxin-type"/>
</dbReference>
<keyword evidence="3" id="KW-0274">FAD</keyword>
<protein>
    <submittedName>
        <fullName evidence="8">2Fe-2S iron-sulfur cluster binding domain-containing protein</fullName>
    </submittedName>
</protein>
<evidence type="ECO:0000256" key="5">
    <source>
        <dbReference type="ARBA" id="ARBA00023004"/>
    </source>
</evidence>
<evidence type="ECO:0000256" key="3">
    <source>
        <dbReference type="ARBA" id="ARBA00022827"/>
    </source>
</evidence>
<keyword evidence="1" id="KW-0285">Flavoprotein</keyword>
<dbReference type="PROSITE" id="PS51085">
    <property type="entry name" value="2FE2S_FER_2"/>
    <property type="match status" value="1"/>
</dbReference>
<dbReference type="InterPro" id="IPR036010">
    <property type="entry name" value="2Fe-2S_ferredoxin-like_sf"/>
</dbReference>
<dbReference type="InterPro" id="IPR036318">
    <property type="entry name" value="FAD-bd_PCMH-like_sf"/>
</dbReference>
<dbReference type="PROSITE" id="PS51387">
    <property type="entry name" value="FAD_PCMH"/>
    <property type="match status" value="1"/>
</dbReference>
<dbReference type="Pfam" id="PF03450">
    <property type="entry name" value="CO_deh_flav_C"/>
    <property type="match status" value="1"/>
</dbReference>
<dbReference type="InterPro" id="IPR012675">
    <property type="entry name" value="Beta-grasp_dom_sf"/>
</dbReference>
<dbReference type="Pfam" id="PF00941">
    <property type="entry name" value="FAD_binding_5"/>
    <property type="match status" value="1"/>
</dbReference>
<dbReference type="PROSITE" id="PS00197">
    <property type="entry name" value="2FE2S_FER_1"/>
    <property type="match status" value="1"/>
</dbReference>
<dbReference type="GO" id="GO:0051537">
    <property type="term" value="F:2 iron, 2 sulfur cluster binding"/>
    <property type="evidence" value="ECO:0007669"/>
    <property type="project" value="InterPro"/>
</dbReference>
<feature type="domain" description="2Fe-2S ferredoxin-type" evidence="6">
    <location>
        <begin position="2"/>
        <end position="78"/>
    </location>
</feature>
<dbReference type="Pfam" id="PF01799">
    <property type="entry name" value="Fer2_2"/>
    <property type="match status" value="1"/>
</dbReference>
<dbReference type="InterPro" id="IPR036884">
    <property type="entry name" value="2Fe-2S-bd_dom_sf"/>
</dbReference>
<dbReference type="PANTHER" id="PTHR45444:SF3">
    <property type="entry name" value="XANTHINE DEHYDROGENASE"/>
    <property type="match status" value="1"/>
</dbReference>
<evidence type="ECO:0000256" key="2">
    <source>
        <dbReference type="ARBA" id="ARBA00022723"/>
    </source>
</evidence>
<keyword evidence="2" id="KW-0479">Metal-binding</keyword>
<dbReference type="Gene3D" id="3.30.465.10">
    <property type="match status" value="1"/>
</dbReference>
<dbReference type="InterPro" id="IPR002346">
    <property type="entry name" value="Mopterin_DH_FAD-bd"/>
</dbReference>
<dbReference type="PANTHER" id="PTHR45444">
    <property type="entry name" value="XANTHINE DEHYDROGENASE"/>
    <property type="match status" value="1"/>
</dbReference>
<dbReference type="InterPro" id="IPR002888">
    <property type="entry name" value="2Fe-2S-bd"/>
</dbReference>
<dbReference type="Gene3D" id="3.10.20.30">
    <property type="match status" value="1"/>
</dbReference>